<keyword evidence="4" id="KW-0732">Signal</keyword>
<dbReference type="InterPro" id="IPR001073">
    <property type="entry name" value="C1q_dom"/>
</dbReference>
<protein>
    <recommendedName>
        <fullName evidence="5">C1q domain-containing protein</fullName>
    </recommendedName>
</protein>
<dbReference type="EMBL" id="CP111014">
    <property type="protein sequence ID" value="WAQ99664.1"/>
    <property type="molecule type" value="Genomic_DNA"/>
</dbReference>
<evidence type="ECO:0000313" key="7">
    <source>
        <dbReference type="Proteomes" id="UP001164746"/>
    </source>
</evidence>
<name>A0ABY7DST3_MYAAR</name>
<dbReference type="SUPFAM" id="SSF49842">
    <property type="entry name" value="TNF-like"/>
    <property type="match status" value="1"/>
</dbReference>
<feature type="coiled-coil region" evidence="3">
    <location>
        <begin position="34"/>
        <end position="61"/>
    </location>
</feature>
<sequence length="243" mass="27793">MDRTTLLLLVCCLLNHPANVLPSEPRCPNKFQYDEQLLEKMIRMEIKFEEYEKKLEQAIALFNKSKLDVDKSIVEGKNEMKALGMQIEHKHVQFEKQMDVDLQKLKNLADEAIVPNVLFRAENPTNLHNPSPIVFTRTVYNFRNGYDNGTGVFTVPVDGTYLFTMHLCSDVRKTVHYHLVVDDQAHLGGMHGSLDYNSCSSADVIVPLKTNSKVFVKSSYSGDVLYENRSDRRNIFSGVLLHK</sequence>
<dbReference type="Pfam" id="PF00386">
    <property type="entry name" value="C1q"/>
    <property type="match status" value="1"/>
</dbReference>
<dbReference type="SMART" id="SM00110">
    <property type="entry name" value="C1Q"/>
    <property type="match status" value="1"/>
</dbReference>
<gene>
    <name evidence="6" type="ORF">MAR_024037</name>
</gene>
<keyword evidence="3" id="KW-0175">Coiled coil</keyword>
<dbReference type="PANTHER" id="PTHR15427:SF33">
    <property type="entry name" value="COLLAGEN IV NC1 DOMAIN-CONTAINING PROTEIN"/>
    <property type="match status" value="1"/>
</dbReference>
<dbReference type="InterPro" id="IPR050392">
    <property type="entry name" value="Collagen/C1q_domain"/>
</dbReference>
<dbReference type="PROSITE" id="PS50871">
    <property type="entry name" value="C1Q"/>
    <property type="match status" value="1"/>
</dbReference>
<feature type="chain" id="PRO_5046880403" description="C1q domain-containing protein" evidence="4">
    <location>
        <begin position="23"/>
        <end position="243"/>
    </location>
</feature>
<keyword evidence="7" id="KW-1185">Reference proteome</keyword>
<feature type="signal peptide" evidence="4">
    <location>
        <begin position="1"/>
        <end position="22"/>
    </location>
</feature>
<evidence type="ECO:0000256" key="3">
    <source>
        <dbReference type="SAM" id="Coils"/>
    </source>
</evidence>
<organism evidence="6 7">
    <name type="scientific">Mya arenaria</name>
    <name type="common">Soft-shell clam</name>
    <dbReference type="NCBI Taxonomy" id="6604"/>
    <lineage>
        <taxon>Eukaryota</taxon>
        <taxon>Metazoa</taxon>
        <taxon>Spiralia</taxon>
        <taxon>Lophotrochozoa</taxon>
        <taxon>Mollusca</taxon>
        <taxon>Bivalvia</taxon>
        <taxon>Autobranchia</taxon>
        <taxon>Heteroconchia</taxon>
        <taxon>Euheterodonta</taxon>
        <taxon>Imparidentia</taxon>
        <taxon>Neoheterodontei</taxon>
        <taxon>Myida</taxon>
        <taxon>Myoidea</taxon>
        <taxon>Myidae</taxon>
        <taxon>Mya</taxon>
    </lineage>
</organism>
<dbReference type="InterPro" id="IPR008983">
    <property type="entry name" value="Tumour_necrosis_fac-like_dom"/>
</dbReference>
<feature type="domain" description="C1q" evidence="5">
    <location>
        <begin position="112"/>
        <end position="243"/>
    </location>
</feature>
<reference evidence="6" key="1">
    <citation type="submission" date="2022-11" db="EMBL/GenBank/DDBJ databases">
        <title>Centuries of genome instability and evolution in soft-shell clam transmissible cancer (bioRxiv).</title>
        <authorList>
            <person name="Hart S.F.M."/>
            <person name="Yonemitsu M.A."/>
            <person name="Giersch R.M."/>
            <person name="Beal B.F."/>
            <person name="Arriagada G."/>
            <person name="Davis B.W."/>
            <person name="Ostrander E.A."/>
            <person name="Goff S.P."/>
            <person name="Metzger M.J."/>
        </authorList>
    </citation>
    <scope>NUCLEOTIDE SEQUENCE</scope>
    <source>
        <strain evidence="6">MELC-2E11</strain>
        <tissue evidence="6">Siphon/mantle</tissue>
    </source>
</reference>
<evidence type="ECO:0000256" key="2">
    <source>
        <dbReference type="ARBA" id="ARBA00022525"/>
    </source>
</evidence>
<evidence type="ECO:0000256" key="4">
    <source>
        <dbReference type="SAM" id="SignalP"/>
    </source>
</evidence>
<dbReference type="PRINTS" id="PR00007">
    <property type="entry name" value="COMPLEMNTC1Q"/>
</dbReference>
<accession>A0ABY7DST3</accession>
<keyword evidence="2" id="KW-0964">Secreted</keyword>
<evidence type="ECO:0000256" key="1">
    <source>
        <dbReference type="ARBA" id="ARBA00004613"/>
    </source>
</evidence>
<evidence type="ECO:0000313" key="6">
    <source>
        <dbReference type="EMBL" id="WAQ99664.1"/>
    </source>
</evidence>
<proteinExistence type="predicted"/>
<dbReference type="PANTHER" id="PTHR15427">
    <property type="entry name" value="EMILIN ELASTIN MICROFIBRIL INTERFACE-LOCATED PROTEIN ELASTIN MICROFIBRIL INTERFACER"/>
    <property type="match status" value="1"/>
</dbReference>
<comment type="subcellular location">
    <subcellularLocation>
        <location evidence="1">Secreted</location>
    </subcellularLocation>
</comment>
<evidence type="ECO:0000259" key="5">
    <source>
        <dbReference type="PROSITE" id="PS50871"/>
    </source>
</evidence>
<dbReference type="Gene3D" id="2.60.120.40">
    <property type="match status" value="1"/>
</dbReference>
<dbReference type="Proteomes" id="UP001164746">
    <property type="component" value="Chromosome 3"/>
</dbReference>